<reference evidence="3" key="1">
    <citation type="submission" date="2025-08" db="UniProtKB">
        <authorList>
            <consortium name="RefSeq"/>
        </authorList>
    </citation>
    <scope>IDENTIFICATION</scope>
</reference>
<dbReference type="RefSeq" id="XP_016932145.4">
    <property type="nucleotide sequence ID" value="XM_017076656.4"/>
</dbReference>
<gene>
    <name evidence="3" type="primary">LOC108011504</name>
</gene>
<protein>
    <submittedName>
        <fullName evidence="3">Chorion protein S15</fullName>
    </submittedName>
</protein>
<name>A0AB39ZEH3_DROSZ</name>
<evidence type="ECO:0000313" key="2">
    <source>
        <dbReference type="Proteomes" id="UP001652628"/>
    </source>
</evidence>
<sequence length="137" mass="15253">MRAWNSYLTIIILLITCCLDWTGALFFKSWKSGKGYGAVQNYGNNEYGGVQNYGYNGYGNYGYGNYGYGDYAGGYGYNYPNYPSYSSYSHSNGRRKPSGNRQGRTYSQIARVINPAPYVGPGGSKFLPHTKFSALWG</sequence>
<proteinExistence type="predicted"/>
<evidence type="ECO:0000256" key="1">
    <source>
        <dbReference type="SAM" id="Phobius"/>
    </source>
</evidence>
<keyword evidence="2" id="KW-1185">Reference proteome</keyword>
<dbReference type="GeneID" id="108011504"/>
<organism evidence="2 3">
    <name type="scientific">Drosophila suzukii</name>
    <name type="common">Spotted-wing drosophila fruit fly</name>
    <dbReference type="NCBI Taxonomy" id="28584"/>
    <lineage>
        <taxon>Eukaryota</taxon>
        <taxon>Metazoa</taxon>
        <taxon>Ecdysozoa</taxon>
        <taxon>Arthropoda</taxon>
        <taxon>Hexapoda</taxon>
        <taxon>Insecta</taxon>
        <taxon>Pterygota</taxon>
        <taxon>Neoptera</taxon>
        <taxon>Endopterygota</taxon>
        <taxon>Diptera</taxon>
        <taxon>Brachycera</taxon>
        <taxon>Muscomorpha</taxon>
        <taxon>Ephydroidea</taxon>
        <taxon>Drosophilidae</taxon>
        <taxon>Drosophila</taxon>
        <taxon>Sophophora</taxon>
    </lineage>
</organism>
<dbReference type="AlphaFoldDB" id="A0AB39ZEH3"/>
<keyword evidence="1" id="KW-1133">Transmembrane helix</keyword>
<keyword evidence="1" id="KW-0812">Transmembrane</keyword>
<evidence type="ECO:0000313" key="3">
    <source>
        <dbReference type="RefSeq" id="XP_016932145.4"/>
    </source>
</evidence>
<dbReference type="Proteomes" id="UP001652628">
    <property type="component" value="Chromosome 3"/>
</dbReference>
<keyword evidence="1" id="KW-0472">Membrane</keyword>
<feature type="transmembrane region" description="Helical" evidence="1">
    <location>
        <begin position="6"/>
        <end position="27"/>
    </location>
</feature>
<accession>A0AB39ZEH3</accession>